<proteinExistence type="predicted"/>
<evidence type="ECO:0000256" key="1">
    <source>
        <dbReference type="SAM" id="MobiDB-lite"/>
    </source>
</evidence>
<gene>
    <name evidence="2" type="ORF">H7B90_05420</name>
</gene>
<protein>
    <submittedName>
        <fullName evidence="2">Uncharacterized protein</fullName>
    </submittedName>
</protein>
<evidence type="ECO:0000313" key="3">
    <source>
        <dbReference type="Proteomes" id="UP000553776"/>
    </source>
</evidence>
<feature type="region of interest" description="Disordered" evidence="1">
    <location>
        <begin position="87"/>
        <end position="106"/>
    </location>
</feature>
<dbReference type="AlphaFoldDB" id="A0A841TT26"/>
<reference evidence="2 3" key="1">
    <citation type="submission" date="2020-08" db="EMBL/GenBank/DDBJ databases">
        <title>Cohnella phylogeny.</title>
        <authorList>
            <person name="Dunlap C."/>
        </authorList>
    </citation>
    <scope>NUCLEOTIDE SEQUENCE [LARGE SCALE GENOMIC DNA]</scope>
    <source>
        <strain evidence="2 3">DSM 25239</strain>
    </source>
</reference>
<comment type="caution">
    <text evidence="2">The sequence shown here is derived from an EMBL/GenBank/DDBJ whole genome shotgun (WGS) entry which is preliminary data.</text>
</comment>
<dbReference type="Proteomes" id="UP000553776">
    <property type="component" value="Unassembled WGS sequence"/>
</dbReference>
<dbReference type="RefSeq" id="WP_185134839.1">
    <property type="nucleotide sequence ID" value="NZ_JACJVR010000018.1"/>
</dbReference>
<keyword evidence="3" id="KW-1185">Reference proteome</keyword>
<accession>A0A841TT26</accession>
<sequence>MEPWVTLVLTGAAIAGYGWLIPKSNTKGSDGSEASANEEAYDRLLEDLETENRELVDAVAKFKNEQDETVRRLGRRIRELETQMAQWKEQTREAAPAARFAPVSPAGTADGAIAEGTAASSAIAVENGHGAAPSTAPASAAPAAGNAAPAAEAIPAAGGPDAPEAAEAHTSIRGRYAELLDLHERGRSVEQIAKTLGLNKGEVQLILQLARREVEPRA</sequence>
<organism evidence="2 3">
    <name type="scientific">Cohnella xylanilytica</name>
    <dbReference type="NCBI Taxonomy" id="557555"/>
    <lineage>
        <taxon>Bacteria</taxon>
        <taxon>Bacillati</taxon>
        <taxon>Bacillota</taxon>
        <taxon>Bacilli</taxon>
        <taxon>Bacillales</taxon>
        <taxon>Paenibacillaceae</taxon>
        <taxon>Cohnella</taxon>
    </lineage>
</organism>
<name>A0A841TT26_9BACL</name>
<dbReference type="EMBL" id="JACJVR010000018">
    <property type="protein sequence ID" value="MBB6690839.1"/>
    <property type="molecule type" value="Genomic_DNA"/>
</dbReference>
<evidence type="ECO:0000313" key="2">
    <source>
        <dbReference type="EMBL" id="MBB6690839.1"/>
    </source>
</evidence>